<keyword evidence="1" id="KW-1133">Transmembrane helix</keyword>
<evidence type="ECO:0000313" key="2">
    <source>
        <dbReference type="EMBL" id="KOF93794.1"/>
    </source>
</evidence>
<dbReference type="AlphaFoldDB" id="A0A0L8HX89"/>
<organism evidence="2">
    <name type="scientific">Octopus bimaculoides</name>
    <name type="common">California two-spotted octopus</name>
    <dbReference type="NCBI Taxonomy" id="37653"/>
    <lineage>
        <taxon>Eukaryota</taxon>
        <taxon>Metazoa</taxon>
        <taxon>Spiralia</taxon>
        <taxon>Lophotrochozoa</taxon>
        <taxon>Mollusca</taxon>
        <taxon>Cephalopoda</taxon>
        <taxon>Coleoidea</taxon>
        <taxon>Octopodiformes</taxon>
        <taxon>Octopoda</taxon>
        <taxon>Incirrata</taxon>
        <taxon>Octopodidae</taxon>
        <taxon>Octopus</taxon>
    </lineage>
</organism>
<name>A0A0L8HX89_OCTBM</name>
<protein>
    <submittedName>
        <fullName evidence="2">Uncharacterized protein</fullName>
    </submittedName>
</protein>
<evidence type="ECO:0000256" key="1">
    <source>
        <dbReference type="SAM" id="Phobius"/>
    </source>
</evidence>
<accession>A0A0L8HX89</accession>
<sequence>MTWYMKQNNIQDLKKGCAVHVAGDLIHGNYPFFPNVQLKAMTLQTTICNCQIHTLWVNILNIHSAIRTKQIKFHFISSLYVSLVSQYSIFML</sequence>
<reference evidence="2" key="1">
    <citation type="submission" date="2015-07" db="EMBL/GenBank/DDBJ databases">
        <title>MeaNS - Measles Nucleotide Surveillance Program.</title>
        <authorList>
            <person name="Tran T."/>
            <person name="Druce J."/>
        </authorList>
    </citation>
    <scope>NUCLEOTIDE SEQUENCE</scope>
    <source>
        <strain evidence="2">UCB-OBI-ISO-001</strain>
        <tissue evidence="2">Gonad</tissue>
    </source>
</reference>
<gene>
    <name evidence="2" type="ORF">OCBIM_22003497mg</name>
</gene>
<keyword evidence="1" id="KW-0472">Membrane</keyword>
<feature type="transmembrane region" description="Helical" evidence="1">
    <location>
        <begin position="73"/>
        <end position="90"/>
    </location>
</feature>
<dbReference type="EMBL" id="KQ417089">
    <property type="protein sequence ID" value="KOF93794.1"/>
    <property type="molecule type" value="Genomic_DNA"/>
</dbReference>
<keyword evidence="1" id="KW-0812">Transmembrane</keyword>
<proteinExistence type="predicted"/>